<comment type="subcellular location">
    <subcellularLocation>
        <location evidence="2">Cytoplasm</location>
    </subcellularLocation>
</comment>
<dbReference type="NCBIfam" id="TIGR02788">
    <property type="entry name" value="VirB11"/>
    <property type="match status" value="1"/>
</dbReference>
<keyword evidence="2" id="KW-0963">Cytoplasm</keyword>
<comment type="similarity">
    <text evidence="1 2">Belongs to the GSP E family.</text>
</comment>
<reference evidence="5" key="1">
    <citation type="submission" date="2023-05" db="EMBL/GenBank/DDBJ databases">
        <title>Sedimentitalea sp. nov. JM2-8.</title>
        <authorList>
            <person name="Huang J."/>
        </authorList>
    </citation>
    <scope>NUCLEOTIDE SEQUENCE [LARGE SCALE GENOMIC DNA]</scope>
    <source>
        <strain evidence="5">KHS03</strain>
    </source>
</reference>
<evidence type="ECO:0000313" key="5">
    <source>
        <dbReference type="Proteomes" id="UP001255416"/>
    </source>
</evidence>
<dbReference type="CDD" id="cd01130">
    <property type="entry name" value="VirB11-like_ATPase"/>
    <property type="match status" value="1"/>
</dbReference>
<dbReference type="Gene3D" id="3.40.50.300">
    <property type="entry name" value="P-loop containing nucleotide triphosphate hydrolases"/>
    <property type="match status" value="1"/>
</dbReference>
<evidence type="ECO:0000313" key="4">
    <source>
        <dbReference type="EMBL" id="MDU9004745.1"/>
    </source>
</evidence>
<evidence type="ECO:0000259" key="3">
    <source>
        <dbReference type="Pfam" id="PF00437"/>
    </source>
</evidence>
<sequence length="346" mass="38360">MHDGAMIEQAVLRAPAGLASFLAPLQHHLNRSDVIELCINRPQELFVETCEGWKVEQIEALSYSHLNGLASTVASFTRQSIGPTKPILSGTLPGGERIQIVLPPAVPQGTISITIRKPSERIFTLEDFEKAGMFEGVLTKTRTLSTVDDSLLDLYKAKSWKAFLKGAVRNKKNILVSGATGSGKTTFAKALIPAIPADERILTIEDTLELAIPQPNHVRLIYSKGDQGQARVSVRDLLETALRMRPDRIFLQELRDAAAFHYLRSVNTGHSGSITTIHANTAMLAFEQLALLVKESDAGRDLKRNEIKEMLFQMVDVVVQVKRTNGHFHISEIFYDPTRKLEEAKT</sequence>
<gene>
    <name evidence="4" type="primary">virB11</name>
    <name evidence="4" type="ORF">QO231_12895</name>
</gene>
<dbReference type="RefSeq" id="WP_316776890.1">
    <property type="nucleotide sequence ID" value="NZ_JASMWN010000009.1"/>
</dbReference>
<keyword evidence="2" id="KW-0067">ATP-binding</keyword>
<accession>A0ABU3VF04</accession>
<dbReference type="Proteomes" id="UP001255416">
    <property type="component" value="Unassembled WGS sequence"/>
</dbReference>
<dbReference type="InterPro" id="IPR027417">
    <property type="entry name" value="P-loop_NTPase"/>
</dbReference>
<dbReference type="SUPFAM" id="SSF52540">
    <property type="entry name" value="P-loop containing nucleoside triphosphate hydrolases"/>
    <property type="match status" value="1"/>
</dbReference>
<dbReference type="PANTHER" id="PTHR30486:SF6">
    <property type="entry name" value="TYPE IV PILUS RETRACTATION ATPASE PILT"/>
    <property type="match status" value="1"/>
</dbReference>
<evidence type="ECO:0000256" key="2">
    <source>
        <dbReference type="RuleBase" id="RU366071"/>
    </source>
</evidence>
<name>A0ABU3VF04_9RHOB</name>
<dbReference type="Pfam" id="PF00437">
    <property type="entry name" value="T2SSE"/>
    <property type="match status" value="1"/>
</dbReference>
<dbReference type="InterPro" id="IPR050921">
    <property type="entry name" value="T4SS_GSP_E_ATPase"/>
</dbReference>
<dbReference type="PANTHER" id="PTHR30486">
    <property type="entry name" value="TWITCHING MOTILITY PROTEIN PILT"/>
    <property type="match status" value="1"/>
</dbReference>
<comment type="function">
    <text evidence="2">Part of the Type IV secretion system.</text>
</comment>
<organism evidence="4 5">
    <name type="scientific">Sedimentitalea todarodis</name>
    <dbReference type="NCBI Taxonomy" id="1631240"/>
    <lineage>
        <taxon>Bacteria</taxon>
        <taxon>Pseudomonadati</taxon>
        <taxon>Pseudomonadota</taxon>
        <taxon>Alphaproteobacteria</taxon>
        <taxon>Rhodobacterales</taxon>
        <taxon>Paracoccaceae</taxon>
        <taxon>Sedimentitalea</taxon>
    </lineage>
</organism>
<dbReference type="EMBL" id="JASMWN010000009">
    <property type="protein sequence ID" value="MDU9004745.1"/>
    <property type="molecule type" value="Genomic_DNA"/>
</dbReference>
<evidence type="ECO:0000256" key="1">
    <source>
        <dbReference type="ARBA" id="ARBA00006611"/>
    </source>
</evidence>
<dbReference type="InterPro" id="IPR001482">
    <property type="entry name" value="T2SS/T4SS_dom"/>
</dbReference>
<comment type="caution">
    <text evidence="4">The sequence shown here is derived from an EMBL/GenBank/DDBJ whole genome shotgun (WGS) entry which is preliminary data.</text>
</comment>
<keyword evidence="5" id="KW-1185">Reference proteome</keyword>
<dbReference type="Gene3D" id="3.30.450.90">
    <property type="match status" value="1"/>
</dbReference>
<protein>
    <recommendedName>
        <fullName evidence="2">Type IV secretion system protein</fullName>
    </recommendedName>
</protein>
<proteinExistence type="inferred from homology"/>
<keyword evidence="2" id="KW-0547">Nucleotide-binding</keyword>
<feature type="domain" description="Bacterial type II secretion system protein E" evidence="3">
    <location>
        <begin position="156"/>
        <end position="319"/>
    </location>
</feature>
<dbReference type="InterPro" id="IPR014155">
    <property type="entry name" value="VirB11"/>
</dbReference>